<dbReference type="SUPFAM" id="SSF56112">
    <property type="entry name" value="Protein kinase-like (PK-like)"/>
    <property type="match status" value="1"/>
</dbReference>
<evidence type="ECO:0000259" key="1">
    <source>
        <dbReference type="Pfam" id="PF01636"/>
    </source>
</evidence>
<dbReference type="OrthoDB" id="5288978at2"/>
<sequence length="339" mass="40189">MVTHDEYLVPFLSRSLQSDSYKVFSLAGDASNRRYYRVVLDNQSWVLMRWEPFQPDNYPFLSVLNHFAKNGVHVPQVVSMSPEEGLVLLEDLGDLTLERKFWESQHQEASMDFYQMAVDEIVKIHHPATLNKSDCTAFKIEFNTEKFLWEMNYGKDNLIHGVLKFSFNEKLQKEISDIFLDVCTRLDKEPKRIAHRDYHSRNLMIKLDQMSVIDFQDARLGPIQYDLVSLMRDSYVDMNDEMANKLINYYLDQSKQYLPKDFSREHFDRIYELQSIQRCFKACGSFASFFHLRQDRRYLKYLSGTLRRVMKAINEFPEYKTFADVLIDSGALERKYESL</sequence>
<evidence type="ECO:0000313" key="2">
    <source>
        <dbReference type="EMBL" id="KYG70735.1"/>
    </source>
</evidence>
<reference evidence="2 3" key="1">
    <citation type="submission" date="2016-03" db="EMBL/GenBank/DDBJ databases">
        <authorList>
            <person name="Ploux O."/>
        </authorList>
    </citation>
    <scope>NUCLEOTIDE SEQUENCE [LARGE SCALE GENOMIC DNA]</scope>
    <source>
        <strain evidence="2 3">BER2</strain>
    </source>
</reference>
<dbReference type="Gene3D" id="3.30.200.20">
    <property type="entry name" value="Phosphorylase Kinase, domain 1"/>
    <property type="match status" value="1"/>
</dbReference>
<feature type="domain" description="Aminoglycoside phosphotransferase" evidence="1">
    <location>
        <begin position="26"/>
        <end position="251"/>
    </location>
</feature>
<name>A0A150WW53_BDEBC</name>
<proteinExistence type="predicted"/>
<dbReference type="AlphaFoldDB" id="A0A150WW53"/>
<dbReference type="InterPro" id="IPR002575">
    <property type="entry name" value="Aminoglycoside_PTrfase"/>
</dbReference>
<dbReference type="Gene3D" id="3.90.1200.10">
    <property type="match status" value="1"/>
</dbReference>
<protein>
    <recommendedName>
        <fullName evidence="1">Aminoglycoside phosphotransferase domain-containing protein</fullName>
    </recommendedName>
</protein>
<dbReference type="EMBL" id="LUKF01000001">
    <property type="protein sequence ID" value="KYG70735.1"/>
    <property type="molecule type" value="Genomic_DNA"/>
</dbReference>
<dbReference type="Pfam" id="PF01636">
    <property type="entry name" value="APH"/>
    <property type="match status" value="1"/>
</dbReference>
<gene>
    <name evidence="2" type="ORF">AZI85_02035</name>
</gene>
<evidence type="ECO:0000313" key="3">
    <source>
        <dbReference type="Proteomes" id="UP000075391"/>
    </source>
</evidence>
<organism evidence="2 3">
    <name type="scientific">Bdellovibrio bacteriovorus</name>
    <dbReference type="NCBI Taxonomy" id="959"/>
    <lineage>
        <taxon>Bacteria</taxon>
        <taxon>Pseudomonadati</taxon>
        <taxon>Bdellovibrionota</taxon>
        <taxon>Bdellovibrionia</taxon>
        <taxon>Bdellovibrionales</taxon>
        <taxon>Pseudobdellovibrionaceae</taxon>
        <taxon>Bdellovibrio</taxon>
    </lineage>
</organism>
<dbReference type="InterPro" id="IPR011009">
    <property type="entry name" value="Kinase-like_dom_sf"/>
</dbReference>
<comment type="caution">
    <text evidence="2">The sequence shown here is derived from an EMBL/GenBank/DDBJ whole genome shotgun (WGS) entry which is preliminary data.</text>
</comment>
<dbReference type="Proteomes" id="UP000075391">
    <property type="component" value="Unassembled WGS sequence"/>
</dbReference>
<accession>A0A150WW53</accession>